<comment type="caution">
    <text evidence="3">The sequence shown here is derived from an EMBL/GenBank/DDBJ whole genome shotgun (WGS) entry which is preliminary data.</text>
</comment>
<dbReference type="PROSITE" id="PS51257">
    <property type="entry name" value="PROKAR_LIPOPROTEIN"/>
    <property type="match status" value="1"/>
</dbReference>
<keyword evidence="4" id="KW-1185">Reference proteome</keyword>
<dbReference type="Proteomes" id="UP001516662">
    <property type="component" value="Unassembled WGS sequence"/>
</dbReference>
<feature type="chain" id="PRO_5045400993" description="Lipoprotein" evidence="2">
    <location>
        <begin position="21"/>
        <end position="237"/>
    </location>
</feature>
<dbReference type="EMBL" id="JADCLJ010000020">
    <property type="protein sequence ID" value="MBE4908582.1"/>
    <property type="molecule type" value="Genomic_DNA"/>
</dbReference>
<accession>A0ABR9QJA4</accession>
<evidence type="ECO:0000313" key="4">
    <source>
        <dbReference type="Proteomes" id="UP001516662"/>
    </source>
</evidence>
<evidence type="ECO:0000256" key="1">
    <source>
        <dbReference type="SAM" id="MobiDB-lite"/>
    </source>
</evidence>
<evidence type="ECO:0008006" key="5">
    <source>
        <dbReference type="Google" id="ProtNLM"/>
    </source>
</evidence>
<evidence type="ECO:0000256" key="2">
    <source>
        <dbReference type="SAM" id="SignalP"/>
    </source>
</evidence>
<name>A0ABR9QJA4_9BACI</name>
<protein>
    <recommendedName>
        <fullName evidence="5">Lipoprotein</fullName>
    </recommendedName>
</protein>
<proteinExistence type="predicted"/>
<gene>
    <name evidence="3" type="ORF">IMZ08_10990</name>
</gene>
<reference evidence="3 4" key="1">
    <citation type="submission" date="2020-10" db="EMBL/GenBank/DDBJ databases">
        <title>Bacillus sp. HD4P25, an endophyte from a halophyte.</title>
        <authorList>
            <person name="Sun J.-Q."/>
        </authorList>
    </citation>
    <scope>NUCLEOTIDE SEQUENCE [LARGE SCALE GENOMIC DNA]</scope>
    <source>
        <strain evidence="3 4">YIM 93174</strain>
    </source>
</reference>
<evidence type="ECO:0000313" key="3">
    <source>
        <dbReference type="EMBL" id="MBE4908582.1"/>
    </source>
</evidence>
<feature type="compositionally biased region" description="Polar residues" evidence="1">
    <location>
        <begin position="24"/>
        <end position="39"/>
    </location>
</feature>
<feature type="signal peptide" evidence="2">
    <location>
        <begin position="1"/>
        <end position="20"/>
    </location>
</feature>
<feature type="region of interest" description="Disordered" evidence="1">
    <location>
        <begin position="24"/>
        <end position="70"/>
    </location>
</feature>
<feature type="compositionally biased region" description="Basic and acidic residues" evidence="1">
    <location>
        <begin position="40"/>
        <end position="64"/>
    </location>
</feature>
<sequence length="237" mass="26296">MKAYYKVLATTVLLSSLLVACGSTESGTTNGSAPANTEVDSNKPEDKTNDKSSKETKENKDTKTEGSSSQKLAANIDIEVFVEGGNELRPATLSMSENGYAVYVLEDFTFEAEEPNKDIIHSNFDPEYFVRIEKLDAEANTEEMKKNIMSAYEGNKQIGIHDVPPTDLFIEEFHNADFHILIQDLQTKLDVIYIVSDMHGEKFQFTFFMPHKEAAEGVAPSLWAIARTVIPTGDGLK</sequence>
<keyword evidence="2" id="KW-0732">Signal</keyword>
<organism evidence="3 4">
    <name type="scientific">Litchfieldia luteola</name>
    <dbReference type="NCBI Taxonomy" id="682179"/>
    <lineage>
        <taxon>Bacteria</taxon>
        <taxon>Bacillati</taxon>
        <taxon>Bacillota</taxon>
        <taxon>Bacilli</taxon>
        <taxon>Bacillales</taxon>
        <taxon>Bacillaceae</taxon>
        <taxon>Litchfieldia</taxon>
    </lineage>
</organism>